<feature type="compositionally biased region" description="Basic residues" evidence="1">
    <location>
        <begin position="333"/>
        <end position="347"/>
    </location>
</feature>
<dbReference type="PANTHER" id="PTHR46432">
    <property type="entry name" value="F-BOX ONLY PROTEIN 42"/>
    <property type="match status" value="1"/>
</dbReference>
<dbReference type="Gene3D" id="1.20.1280.50">
    <property type="match status" value="1"/>
</dbReference>
<dbReference type="SMART" id="SM00256">
    <property type="entry name" value="FBOX"/>
    <property type="match status" value="1"/>
</dbReference>
<evidence type="ECO:0000313" key="3">
    <source>
        <dbReference type="EMBL" id="KAJ1520013.1"/>
    </source>
</evidence>
<dbReference type="GO" id="GO:0019005">
    <property type="term" value="C:SCF ubiquitin ligase complex"/>
    <property type="evidence" value="ECO:0007669"/>
    <property type="project" value="TreeGrafter"/>
</dbReference>
<feature type="compositionally biased region" description="Low complexity" evidence="1">
    <location>
        <begin position="480"/>
        <end position="492"/>
    </location>
</feature>
<dbReference type="GO" id="GO:1990756">
    <property type="term" value="F:ubiquitin-like ligase-substrate adaptor activity"/>
    <property type="evidence" value="ECO:0007669"/>
    <property type="project" value="TreeGrafter"/>
</dbReference>
<dbReference type="CDD" id="cd22110">
    <property type="entry name" value="F-box_FBXO42"/>
    <property type="match status" value="1"/>
</dbReference>
<name>A0AAV7X6J2_9NEOP</name>
<proteinExistence type="predicted"/>
<accession>A0AAV7X6J2</accession>
<feature type="domain" description="F-box" evidence="2">
    <location>
        <begin position="16"/>
        <end position="79"/>
    </location>
</feature>
<dbReference type="PROSITE" id="PS50181">
    <property type="entry name" value="FBOX"/>
    <property type="match status" value="1"/>
</dbReference>
<reference evidence="3" key="1">
    <citation type="submission" date="2022-12" db="EMBL/GenBank/DDBJ databases">
        <title>Chromosome-level genome assembly of the bean flower thrips Megalurothrips usitatus.</title>
        <authorList>
            <person name="Ma L."/>
            <person name="Liu Q."/>
            <person name="Li H."/>
            <person name="Cai W."/>
        </authorList>
    </citation>
    <scope>NUCLEOTIDE SEQUENCE</scope>
    <source>
        <strain evidence="3">Cailab_2022a</strain>
    </source>
</reference>
<gene>
    <name evidence="3" type="ORF">ONE63_004244</name>
</gene>
<dbReference type="Gene3D" id="2.120.10.80">
    <property type="entry name" value="Kelch-type beta propeller"/>
    <property type="match status" value="2"/>
</dbReference>
<dbReference type="InterPro" id="IPR036047">
    <property type="entry name" value="F-box-like_dom_sf"/>
</dbReference>
<protein>
    <recommendedName>
        <fullName evidence="2">F-box domain-containing protein</fullName>
    </recommendedName>
</protein>
<dbReference type="EMBL" id="JAPTSV010000015">
    <property type="protein sequence ID" value="KAJ1520013.1"/>
    <property type="molecule type" value="Genomic_DNA"/>
</dbReference>
<dbReference type="PANTHER" id="PTHR46432:SF1">
    <property type="entry name" value="F-BOX ONLY PROTEIN 42"/>
    <property type="match status" value="1"/>
</dbReference>
<comment type="caution">
    <text evidence="3">The sequence shown here is derived from an EMBL/GenBank/DDBJ whole genome shotgun (WGS) entry which is preliminary data.</text>
</comment>
<dbReference type="InterPro" id="IPR015915">
    <property type="entry name" value="Kelch-typ_b-propeller"/>
</dbReference>
<feature type="region of interest" description="Disordered" evidence="1">
    <location>
        <begin position="328"/>
        <end position="517"/>
    </location>
</feature>
<dbReference type="Pfam" id="PF13415">
    <property type="entry name" value="Beta-prop_FBX42"/>
    <property type="match status" value="1"/>
</dbReference>
<dbReference type="AlphaFoldDB" id="A0AAV7X6J2"/>
<dbReference type="Proteomes" id="UP001075354">
    <property type="component" value="Chromosome 15"/>
</dbReference>
<organism evidence="3 4">
    <name type="scientific">Megalurothrips usitatus</name>
    <name type="common">bean blossom thrips</name>
    <dbReference type="NCBI Taxonomy" id="439358"/>
    <lineage>
        <taxon>Eukaryota</taxon>
        <taxon>Metazoa</taxon>
        <taxon>Ecdysozoa</taxon>
        <taxon>Arthropoda</taxon>
        <taxon>Hexapoda</taxon>
        <taxon>Insecta</taxon>
        <taxon>Pterygota</taxon>
        <taxon>Neoptera</taxon>
        <taxon>Paraneoptera</taxon>
        <taxon>Thysanoptera</taxon>
        <taxon>Terebrantia</taxon>
        <taxon>Thripoidea</taxon>
        <taxon>Thripidae</taxon>
        <taxon>Megalurothrips</taxon>
    </lineage>
</organism>
<dbReference type="InterPro" id="IPR001810">
    <property type="entry name" value="F-box_dom"/>
</dbReference>
<dbReference type="SUPFAM" id="SSF117281">
    <property type="entry name" value="Kelch motif"/>
    <property type="match status" value="1"/>
</dbReference>
<sequence length="660" mass="74103">MMEVEVEDNQDDDLSKKNINELPDEVLEYIFSLVSPYKDLKECMIVCKRWHGIVINVIRLLTLKLTNAISNMDVAWQTITPVEMAPSITKRYSHSACYHENSMYVFGGCTSSSTTFNDLWRLDLNKRQWVRPLTMGTYPSPKSCASMVEYKDALIVFGGWTQPSPYPLYQSWRLFNELHIYSIVKNRWMCINTAFSPPGMAGHSASVHGDVMVVFGGIKAEAYGQHSSCNDVWCFNLNTQEWHKQATSGVKPHPRYGQSQIWLGKEHLLIIGGCGGPNMIFNDVWLLSLKNDVWQWREVEVQNREWAASYMWCHRACRVGNQVVMMSRDPRPLKRKPQNGVKTKPRPRTSSVWIPPKYEEAIPNIPQRIYPPSTRVDRDQNVNGQRGTFSRASSNPHIPNGDSSLASDSRPSTSGLSNAKRPKSAQSSETLHMDCEPGPSGLNNQSRANLDPDCQPGPSGTNKHAHTSPDKCNVKSEPRSNNVSPSSSNSMNWDRLKPINRSPNGENPLGHGPGGLHLAAFQDQEQAARTCPSRARERQLQALQRFQDRIRYQNQARAQEATNGDDVSSTKLQRTMVVCVMDITNVLEDECSVRWLTLSSEACNNGPEETILYTLVAGRGELIMFGGIHRDAMTLMTNQLNSSSNLSNSLHFVSAPHGVI</sequence>
<dbReference type="Pfam" id="PF12937">
    <property type="entry name" value="F-box-like"/>
    <property type="match status" value="1"/>
</dbReference>
<feature type="compositionally biased region" description="Polar residues" evidence="1">
    <location>
        <begin position="381"/>
        <end position="417"/>
    </location>
</feature>
<evidence type="ECO:0000256" key="1">
    <source>
        <dbReference type="SAM" id="MobiDB-lite"/>
    </source>
</evidence>
<dbReference type="InterPro" id="IPR052821">
    <property type="entry name" value="F-box_only_SRC"/>
</dbReference>
<evidence type="ECO:0000259" key="2">
    <source>
        <dbReference type="PROSITE" id="PS50181"/>
    </source>
</evidence>
<feature type="compositionally biased region" description="Basic and acidic residues" evidence="1">
    <location>
        <begin position="467"/>
        <end position="478"/>
    </location>
</feature>
<dbReference type="SUPFAM" id="SSF81383">
    <property type="entry name" value="F-box domain"/>
    <property type="match status" value="1"/>
</dbReference>
<keyword evidence="4" id="KW-1185">Reference proteome</keyword>
<evidence type="ECO:0000313" key="4">
    <source>
        <dbReference type="Proteomes" id="UP001075354"/>
    </source>
</evidence>